<reference evidence="14" key="2">
    <citation type="submission" date="2015-04" db="EMBL/GenBank/DDBJ databases">
        <authorList>
            <person name="Wilson R.K."/>
            <person name="Warren W."/>
            <person name="Dotson E."/>
            <person name="Oliveira P.L."/>
        </authorList>
    </citation>
    <scope>NUCLEOTIDE SEQUENCE</scope>
</reference>
<dbReference type="Proteomes" id="UP000015103">
    <property type="component" value="Unassembled WGS sequence"/>
</dbReference>
<feature type="binding site" evidence="8">
    <location>
        <begin position="137"/>
        <end position="139"/>
    </location>
    <ligand>
        <name>NAD(+)</name>
        <dbReference type="ChEBI" id="CHEBI:57540"/>
    </ligand>
</feature>
<dbReference type="RefSeq" id="XP_073974646.1">
    <property type="nucleotide sequence ID" value="XM_074118545.1"/>
</dbReference>
<dbReference type="EnsemblMetazoa" id="RPRC014947.R22">
    <property type="protein sequence ID" value="RPRC014947.P22"/>
    <property type="gene ID" value="RPRC014947"/>
</dbReference>
<evidence type="ECO:0000256" key="1">
    <source>
        <dbReference type="ARBA" id="ARBA00004843"/>
    </source>
</evidence>
<dbReference type="SUPFAM" id="SSF51735">
    <property type="entry name" value="NAD(P)-binding Rossmann-fold domains"/>
    <property type="match status" value="1"/>
</dbReference>
<dbReference type="EMBL" id="GAHY01001103">
    <property type="protein sequence ID" value="JAA76407.1"/>
    <property type="molecule type" value="mRNA"/>
</dbReference>
<dbReference type="PANTHER" id="PTHR43128:SF16">
    <property type="entry name" value="L-LACTATE DEHYDROGENASE"/>
    <property type="match status" value="1"/>
</dbReference>
<dbReference type="InterPro" id="IPR018177">
    <property type="entry name" value="L-lactate_DH_AS"/>
</dbReference>
<keyword evidence="5 8" id="KW-0520">NAD</keyword>
<dbReference type="UniPathway" id="UPA00554">
    <property type="reaction ID" value="UER00611"/>
</dbReference>
<dbReference type="InterPro" id="IPR015955">
    <property type="entry name" value="Lactate_DH/Glyco_Ohase_4_C"/>
</dbReference>
<dbReference type="HAMAP" id="MF_00488">
    <property type="entry name" value="Lactate_dehydrog"/>
    <property type="match status" value="1"/>
</dbReference>
<comment type="similarity">
    <text evidence="2">Belongs to the LDH/MDH superfamily. LDH family.</text>
</comment>
<dbReference type="PRINTS" id="PR00086">
    <property type="entry name" value="LLDHDRGNASE"/>
</dbReference>
<dbReference type="NCBIfam" id="TIGR01771">
    <property type="entry name" value="L-LDH-NAD"/>
    <property type="match status" value="1"/>
</dbReference>
<feature type="binding site" evidence="8">
    <location>
        <position position="114"/>
    </location>
    <ligand>
        <name>NAD(+)</name>
        <dbReference type="ChEBI" id="CHEBI:57540"/>
    </ligand>
</feature>
<evidence type="ECO:0000256" key="5">
    <source>
        <dbReference type="ARBA" id="ARBA00023027"/>
    </source>
</evidence>
<dbReference type="Pfam" id="PF02866">
    <property type="entry name" value="Ldh_1_C"/>
    <property type="match status" value="1"/>
</dbReference>
<evidence type="ECO:0000256" key="7">
    <source>
        <dbReference type="PIRSR" id="PIRSR000102-1"/>
    </source>
</evidence>
<feature type="binding site" evidence="8">
    <location>
        <position position="53"/>
    </location>
    <ligand>
        <name>NAD(+)</name>
        <dbReference type="ChEBI" id="CHEBI:57540"/>
    </ligand>
</feature>
<dbReference type="EMBL" id="ACPB03000974">
    <property type="status" value="NOT_ANNOTATED_CDS"/>
    <property type="molecule type" value="Genomic_DNA"/>
</dbReference>
<dbReference type="InterPro" id="IPR011304">
    <property type="entry name" value="L-lactate_DH"/>
</dbReference>
<evidence type="ECO:0000256" key="2">
    <source>
        <dbReference type="ARBA" id="ARBA00006054"/>
    </source>
</evidence>
<evidence type="ECO:0000256" key="4">
    <source>
        <dbReference type="ARBA" id="ARBA00023002"/>
    </source>
</evidence>
<evidence type="ECO:0000259" key="11">
    <source>
        <dbReference type="Pfam" id="PF02866"/>
    </source>
</evidence>
<dbReference type="PANTHER" id="PTHR43128">
    <property type="entry name" value="L-2-HYDROXYCARBOXYLATE DEHYDROGENASE (NAD(P)(+))"/>
    <property type="match status" value="1"/>
</dbReference>
<dbReference type="HOGENOM" id="CLU_045401_0_2_1"/>
<dbReference type="Gene3D" id="3.40.50.720">
    <property type="entry name" value="NAD(P)-binding Rossmann-like Domain"/>
    <property type="match status" value="1"/>
</dbReference>
<dbReference type="SUPFAM" id="SSF56327">
    <property type="entry name" value="LDH C-terminal domain-like"/>
    <property type="match status" value="1"/>
</dbReference>
<evidence type="ECO:0000256" key="3">
    <source>
        <dbReference type="ARBA" id="ARBA00012967"/>
    </source>
</evidence>
<name>R4FM74_RHOPR</name>
<dbReference type="eggNOG" id="KOG1495">
    <property type="taxonomic scope" value="Eukaryota"/>
</dbReference>
<dbReference type="AlphaFoldDB" id="R4FM74"/>
<dbReference type="PIRSF" id="PIRSF000102">
    <property type="entry name" value="Lac_mal_DH"/>
    <property type="match status" value="1"/>
</dbReference>
<dbReference type="EC" id="1.1.1.27" evidence="3 9"/>
<dbReference type="GO" id="GO:0004459">
    <property type="term" value="F:L-lactate dehydrogenase (NAD+) activity"/>
    <property type="evidence" value="ECO:0007669"/>
    <property type="project" value="UniProtKB-EC"/>
</dbReference>
<evidence type="ECO:0000259" key="10">
    <source>
        <dbReference type="Pfam" id="PF00056"/>
    </source>
</evidence>
<dbReference type="Pfam" id="PF00056">
    <property type="entry name" value="Ldh_1_N"/>
    <property type="match status" value="1"/>
</dbReference>
<dbReference type="InterPro" id="IPR022383">
    <property type="entry name" value="Lactate/malate_DH_C"/>
</dbReference>
<feature type="active site" description="Proton acceptor" evidence="7">
    <location>
        <position position="194"/>
    </location>
</feature>
<organism evidence="12">
    <name type="scientific">Rhodnius prolixus</name>
    <name type="common">Triatomid bug</name>
    <dbReference type="NCBI Taxonomy" id="13249"/>
    <lineage>
        <taxon>Eukaryota</taxon>
        <taxon>Metazoa</taxon>
        <taxon>Ecdysozoa</taxon>
        <taxon>Arthropoda</taxon>
        <taxon>Hexapoda</taxon>
        <taxon>Insecta</taxon>
        <taxon>Pterygota</taxon>
        <taxon>Neoptera</taxon>
        <taxon>Paraneoptera</taxon>
        <taxon>Hemiptera</taxon>
        <taxon>Heteroptera</taxon>
        <taxon>Panheteroptera</taxon>
        <taxon>Cimicomorpha</taxon>
        <taxon>Reduviidae</taxon>
        <taxon>Triatominae</taxon>
        <taxon>Rhodnius</taxon>
    </lineage>
</organism>
<feature type="domain" description="Lactate/malate dehydrogenase N-terminal" evidence="10">
    <location>
        <begin position="23"/>
        <end position="161"/>
    </location>
</feature>
<dbReference type="InterPro" id="IPR001236">
    <property type="entry name" value="Lactate/malate_DH_N"/>
</dbReference>
<protein>
    <recommendedName>
        <fullName evidence="3 9">L-lactate dehydrogenase</fullName>
        <ecNumber evidence="3 9">1.1.1.27</ecNumber>
    </recommendedName>
</protein>
<dbReference type="InterPro" id="IPR001557">
    <property type="entry name" value="L-lactate/malate_DH"/>
</dbReference>
<dbReference type="Gene3D" id="3.90.110.10">
    <property type="entry name" value="Lactate dehydrogenase/glycoside hydrolase, family 4, C-terminal"/>
    <property type="match status" value="1"/>
</dbReference>
<dbReference type="GeneID" id="141449286"/>
<comment type="catalytic activity">
    <reaction evidence="6 9">
        <text>(S)-lactate + NAD(+) = pyruvate + NADH + H(+)</text>
        <dbReference type="Rhea" id="RHEA:23444"/>
        <dbReference type="ChEBI" id="CHEBI:15361"/>
        <dbReference type="ChEBI" id="CHEBI:15378"/>
        <dbReference type="ChEBI" id="CHEBI:16651"/>
        <dbReference type="ChEBI" id="CHEBI:57540"/>
        <dbReference type="ChEBI" id="CHEBI:57945"/>
        <dbReference type="EC" id="1.1.1.27"/>
    </reaction>
</comment>
<keyword evidence="14" id="KW-1185">Reference proteome</keyword>
<accession>R4FM74</accession>
<keyword evidence="4 9" id="KW-0560">Oxidoreductase</keyword>
<reference evidence="12" key="1">
    <citation type="submission" date="2013-04" db="EMBL/GenBank/DDBJ databases">
        <title>An insight into the transcriptome of the digestive tract of the blood sucking bug, Rhodnius prolixus.</title>
        <authorList>
            <person name="Ribeiro J.M.C."/>
            <person name="Genta F.A."/>
            <person name="Sorgine M.H.F."/>
            <person name="Paiva-Silva G.O."/>
            <person name="Majerowicz D."/>
            <person name="Medeiros M."/>
            <person name="Koerich L."/>
            <person name="Terra W.R."/>
            <person name="Ferreira C."/>
            <person name="Pimentel A.C."/>
            <person name="Bisch P.M."/>
            <person name="Diniz M.M.P."/>
            <person name="Nascimento R."/>
            <person name="Salmon D."/>
            <person name="Silber A.M."/>
            <person name="Alves M."/>
            <person name="Oliveira M.F."/>
            <person name="Gondim K.C."/>
            <person name="Silva Neto M.A.C."/>
            <person name="Atella G.C."/>
            <person name="Araujo H."/>
            <person name="Dias F.S."/>
            <person name="Polycarpo C.R."/>
            <person name="Fampa P."/>
            <person name="Melo A.C."/>
            <person name="Tanaka A.S."/>
            <person name="Balczun C."/>
            <person name="Oliveira J.H.M."/>
            <person name="Goncalves R."/>
            <person name="Lazoski C."/>
            <person name="Pereira M.A."/>
            <person name="Rivera-Pomar R."/>
            <person name="Diambra L."/>
            <person name="Schaub G.A."/>
            <person name="Garcia E.S."/>
            <person name="Azambuja P."/>
            <person name="Braz G.R.C."/>
            <person name="Oliveira P.L."/>
        </authorList>
    </citation>
    <scope>NUCLEOTIDE SEQUENCE</scope>
</reference>
<evidence type="ECO:0000313" key="13">
    <source>
        <dbReference type="EnsemblMetazoa" id="RPRC014947.P22"/>
    </source>
</evidence>
<comment type="pathway">
    <text evidence="1 9">Fermentation; pyruvate fermentation to lactate; (S)-lactate from pyruvate: step 1/1.</text>
</comment>
<evidence type="ECO:0000256" key="8">
    <source>
        <dbReference type="PIRSR" id="PIRSR000102-3"/>
    </source>
</evidence>
<evidence type="ECO:0000313" key="12">
    <source>
        <dbReference type="EMBL" id="JAA76407.1"/>
    </source>
</evidence>
<dbReference type="FunFam" id="3.40.50.720:FF:000018">
    <property type="entry name" value="Malate dehydrogenase"/>
    <property type="match status" value="1"/>
</dbReference>
<dbReference type="VEuPathDB" id="VectorBase:RPRC014947"/>
<dbReference type="CDD" id="cd05293">
    <property type="entry name" value="LDH_1"/>
    <property type="match status" value="1"/>
</dbReference>
<dbReference type="OMA" id="THLDSMR"/>
<evidence type="ECO:0000256" key="9">
    <source>
        <dbReference type="RuleBase" id="RU000496"/>
    </source>
</evidence>
<dbReference type="STRING" id="13249.R4FM74"/>
<dbReference type="GO" id="GO:0006089">
    <property type="term" value="P:lactate metabolic process"/>
    <property type="evidence" value="ECO:0007669"/>
    <property type="project" value="TreeGrafter"/>
</dbReference>
<dbReference type="GO" id="GO:0005737">
    <property type="term" value="C:cytoplasm"/>
    <property type="evidence" value="ECO:0007669"/>
    <property type="project" value="InterPro"/>
</dbReference>
<dbReference type="InterPro" id="IPR036291">
    <property type="entry name" value="NAD(P)-bd_dom_sf"/>
</dbReference>
<feature type="binding site" evidence="8">
    <location>
        <begin position="28"/>
        <end position="33"/>
    </location>
    <ligand>
        <name>NAD(+)</name>
        <dbReference type="ChEBI" id="CHEBI:57540"/>
    </ligand>
</feature>
<evidence type="ECO:0000256" key="6">
    <source>
        <dbReference type="ARBA" id="ARBA00049258"/>
    </source>
</evidence>
<proteinExistence type="evidence at transcript level"/>
<reference evidence="13" key="3">
    <citation type="submission" date="2025-05" db="UniProtKB">
        <authorList>
            <consortium name="EnsemblMetazoa"/>
        </authorList>
    </citation>
    <scope>IDENTIFICATION</scope>
</reference>
<dbReference type="PROSITE" id="PS00064">
    <property type="entry name" value="L_LDH"/>
    <property type="match status" value="1"/>
</dbReference>
<evidence type="ECO:0000313" key="14">
    <source>
        <dbReference type="Proteomes" id="UP000015103"/>
    </source>
</evidence>
<feature type="domain" description="Lactate/malate dehydrogenase C-terminal" evidence="11">
    <location>
        <begin position="164"/>
        <end position="324"/>
    </location>
</feature>
<sequence length="331" mass="36057">MVDEVAKDLMTQISTPASHSRNKLTVVGNGQVGMACAFACLSQKVADEIVLIDSFQDKVQGETLDLQQGVAFSPSVKVLGGSDYSLTKDSKVCIITAGARQQVGESRLDLMTKNVQIFQKIIPEIVKYSPDVIILVVTNPVDILSYITWKLSGLPHHRVIGAGTNLDTARFKQLVSAKFGINIQLVNMWVLGEHGDSSVPVYSSLRVGDVSLVGCKKSDCGEFKQWEEVYEAVRISAYEIIKLKGYTSWAIGLSCSDICKSIFHNTNNAHALSTLAKGLYGIADEVYISLPCIVGQNGITHVINLPLTESEKSALHDSASKLYNLQQELHV</sequence>